<sequence length="331" mass="35589">MDTRPVAALAMARDLPTRLFDDDRRARLAELVDLHDTVLTEFGSPDARAVLRDTEVLVTGWGAPPVDADALAHAPRLRAVVHTAGTIKHLIHAECWERGIRVTTAANANGVPVAEYTLAMIMLAGKDAFAAARRYQHARGWDYSDAVGNYRRTVGVVGASRVGRHLLRMLQPFDFDVLLSDPYVDAGEARRLGATRRDLDETLAASSIVTLHAPSTPQTRHMIDKRRLALLPDGATLINTARGAVVDEDALVTELTTGRIGAVLDVTDPEPAAPDSPLRTLPNVVLTPHIAGSLGNEVARLGDAAIAEIGRYRAGESFAEEVDAARLNSTA</sequence>
<proteinExistence type="inferred from homology"/>
<dbReference type="InterPro" id="IPR036291">
    <property type="entry name" value="NAD(P)-bd_dom_sf"/>
</dbReference>
<dbReference type="GO" id="GO:0005829">
    <property type="term" value="C:cytosol"/>
    <property type="evidence" value="ECO:0007669"/>
    <property type="project" value="TreeGrafter"/>
</dbReference>
<evidence type="ECO:0000256" key="3">
    <source>
        <dbReference type="ARBA" id="ARBA00023027"/>
    </source>
</evidence>
<dbReference type="PANTHER" id="PTHR10996:SF178">
    <property type="entry name" value="2-HYDROXYACID DEHYDROGENASE YGL185C-RELATED"/>
    <property type="match status" value="1"/>
</dbReference>
<evidence type="ECO:0000313" key="7">
    <source>
        <dbReference type="EMBL" id="PSL08540.1"/>
    </source>
</evidence>
<dbReference type="OrthoDB" id="117809at2"/>
<feature type="domain" description="D-isomer specific 2-hydroxyacid dehydrogenase NAD-binding" evidence="6">
    <location>
        <begin position="120"/>
        <end position="291"/>
    </location>
</feature>
<evidence type="ECO:0000256" key="2">
    <source>
        <dbReference type="ARBA" id="ARBA00023002"/>
    </source>
</evidence>
<keyword evidence="2 4" id="KW-0560">Oxidoreductase</keyword>
<dbReference type="CDD" id="cd12167">
    <property type="entry name" value="2-Hacid_dh_8"/>
    <property type="match status" value="1"/>
</dbReference>
<dbReference type="EMBL" id="PYGE01000001">
    <property type="protein sequence ID" value="PSL08540.1"/>
    <property type="molecule type" value="Genomic_DNA"/>
</dbReference>
<dbReference type="GO" id="GO:0030267">
    <property type="term" value="F:glyoxylate reductase (NADPH) activity"/>
    <property type="evidence" value="ECO:0007669"/>
    <property type="project" value="TreeGrafter"/>
</dbReference>
<dbReference type="InterPro" id="IPR006139">
    <property type="entry name" value="D-isomer_2_OHA_DH_cat_dom"/>
</dbReference>
<keyword evidence="8" id="KW-1185">Reference proteome</keyword>
<organism evidence="7 8">
    <name type="scientific">Haloactinopolyspora alba</name>
    <dbReference type="NCBI Taxonomy" id="648780"/>
    <lineage>
        <taxon>Bacteria</taxon>
        <taxon>Bacillati</taxon>
        <taxon>Actinomycetota</taxon>
        <taxon>Actinomycetes</taxon>
        <taxon>Jiangellales</taxon>
        <taxon>Jiangellaceae</taxon>
        <taxon>Haloactinopolyspora</taxon>
    </lineage>
</organism>
<evidence type="ECO:0000256" key="1">
    <source>
        <dbReference type="ARBA" id="ARBA00005854"/>
    </source>
</evidence>
<evidence type="ECO:0000259" key="6">
    <source>
        <dbReference type="Pfam" id="PF02826"/>
    </source>
</evidence>
<dbReference type="GO" id="GO:0051287">
    <property type="term" value="F:NAD binding"/>
    <property type="evidence" value="ECO:0007669"/>
    <property type="project" value="InterPro"/>
</dbReference>
<name>A0A2P8EGF8_9ACTN</name>
<gene>
    <name evidence="7" type="ORF">CLV30_101515</name>
</gene>
<dbReference type="Pfam" id="PF02826">
    <property type="entry name" value="2-Hacid_dh_C"/>
    <property type="match status" value="1"/>
</dbReference>
<feature type="domain" description="D-isomer specific 2-hydroxyacid dehydrogenase catalytic" evidence="5">
    <location>
        <begin position="46"/>
        <end position="292"/>
    </location>
</feature>
<reference evidence="7 8" key="1">
    <citation type="submission" date="2018-03" db="EMBL/GenBank/DDBJ databases">
        <title>Genomic Encyclopedia of Archaeal and Bacterial Type Strains, Phase II (KMG-II): from individual species to whole genera.</title>
        <authorList>
            <person name="Goeker M."/>
        </authorList>
    </citation>
    <scope>NUCLEOTIDE SEQUENCE [LARGE SCALE GENOMIC DNA]</scope>
    <source>
        <strain evidence="7 8">DSM 45211</strain>
    </source>
</reference>
<accession>A0A2P8EGF8</accession>
<dbReference type="SUPFAM" id="SSF52283">
    <property type="entry name" value="Formate/glycerate dehydrogenase catalytic domain-like"/>
    <property type="match status" value="1"/>
</dbReference>
<dbReference type="SUPFAM" id="SSF51735">
    <property type="entry name" value="NAD(P)-binding Rossmann-fold domains"/>
    <property type="match status" value="1"/>
</dbReference>
<dbReference type="Gene3D" id="3.40.50.720">
    <property type="entry name" value="NAD(P)-binding Rossmann-like Domain"/>
    <property type="match status" value="2"/>
</dbReference>
<dbReference type="InterPro" id="IPR050223">
    <property type="entry name" value="D-isomer_2-hydroxyacid_DH"/>
</dbReference>
<dbReference type="InterPro" id="IPR006140">
    <property type="entry name" value="D-isomer_DH_NAD-bd"/>
</dbReference>
<dbReference type="Pfam" id="PF00389">
    <property type="entry name" value="2-Hacid_dh"/>
    <property type="match status" value="1"/>
</dbReference>
<evidence type="ECO:0000256" key="4">
    <source>
        <dbReference type="RuleBase" id="RU003719"/>
    </source>
</evidence>
<protein>
    <submittedName>
        <fullName evidence="7">Phosphoglycerate dehydrogenase-like enzyme</fullName>
    </submittedName>
</protein>
<dbReference type="AlphaFoldDB" id="A0A2P8EGF8"/>
<evidence type="ECO:0000259" key="5">
    <source>
        <dbReference type="Pfam" id="PF00389"/>
    </source>
</evidence>
<dbReference type="RefSeq" id="WP_106535567.1">
    <property type="nucleotide sequence ID" value="NZ_ML142897.1"/>
</dbReference>
<evidence type="ECO:0000313" key="8">
    <source>
        <dbReference type="Proteomes" id="UP000243528"/>
    </source>
</evidence>
<dbReference type="PANTHER" id="PTHR10996">
    <property type="entry name" value="2-HYDROXYACID DEHYDROGENASE-RELATED"/>
    <property type="match status" value="1"/>
</dbReference>
<dbReference type="GO" id="GO:0016618">
    <property type="term" value="F:hydroxypyruvate reductase [NAD(P)H] activity"/>
    <property type="evidence" value="ECO:0007669"/>
    <property type="project" value="TreeGrafter"/>
</dbReference>
<comment type="similarity">
    <text evidence="1 4">Belongs to the D-isomer specific 2-hydroxyacid dehydrogenase family.</text>
</comment>
<dbReference type="Proteomes" id="UP000243528">
    <property type="component" value="Unassembled WGS sequence"/>
</dbReference>
<comment type="caution">
    <text evidence="7">The sequence shown here is derived from an EMBL/GenBank/DDBJ whole genome shotgun (WGS) entry which is preliminary data.</text>
</comment>
<keyword evidence="3" id="KW-0520">NAD</keyword>